<evidence type="ECO:0000313" key="2">
    <source>
        <dbReference type="Proteomes" id="UP000655410"/>
    </source>
</evidence>
<name>A0ABQ2NE31_9ACTN</name>
<organism evidence="1 2">
    <name type="scientific">Nocardioides phosphati</name>
    <dbReference type="NCBI Taxonomy" id="1867775"/>
    <lineage>
        <taxon>Bacteria</taxon>
        <taxon>Bacillati</taxon>
        <taxon>Actinomycetota</taxon>
        <taxon>Actinomycetes</taxon>
        <taxon>Propionibacteriales</taxon>
        <taxon>Nocardioidaceae</taxon>
        <taxon>Nocardioides</taxon>
    </lineage>
</organism>
<keyword evidence="2" id="KW-1185">Reference proteome</keyword>
<accession>A0ABQ2NE31</accession>
<sequence length="501" mass="54111">MTTTATQYEVGTIVHVAPGTLQMDRNIREAKPDKALADSIRAIGVQEPISAVITASGNLLVRLGHRRTLASIEAERETVPVYICGHDSDAKTDEIGRVIAQRDENTHRAGLTTAEEIGVVETLTGLGLSAAQVAKQARMKRTDVDNAIAVSGSALARKSADRYETLTLDQLVTVQEFEDDPETVKALIAAASEGKFAHVAQRARNDRAEQKQRADLIASLTEAGVRVIERDSDSPAKAVTNLKASKDSDYLTAETHTECPGHVAWLGTGWVRVDTATGEPVDFPAEPDDGDEAAWDAYEQAYEQVRQTSREVHRAVPVYGCENPTEYGHVDPWVSSQASRAKPKADEMTDEERAEAKAKRALVIENNKAWTAAKTVRREWLATFAARKTAPKGTATFIATALCRDSHLTGKGIGLAADWLGVKHSGFGRADLSPTAGTTEGRALTIALVEILGGYEDEATGDNAWRHDGRDNATGRYLRFLEAAGYGLSDVETYAQSSETA</sequence>
<dbReference type="Proteomes" id="UP000655410">
    <property type="component" value="Unassembled WGS sequence"/>
</dbReference>
<dbReference type="EMBL" id="BMNI01000020">
    <property type="protein sequence ID" value="GGO94381.1"/>
    <property type="molecule type" value="Genomic_DNA"/>
</dbReference>
<dbReference type="Gene3D" id="3.90.1530.10">
    <property type="entry name" value="Conserved hypothetical protein from pyrococcus furiosus pfu- 392566-001, ParB domain"/>
    <property type="match status" value="1"/>
</dbReference>
<comment type="caution">
    <text evidence="1">The sequence shown here is derived from an EMBL/GenBank/DDBJ whole genome shotgun (WGS) entry which is preliminary data.</text>
</comment>
<gene>
    <name evidence="1" type="ORF">GCM10011584_35280</name>
</gene>
<dbReference type="RefSeq" id="WP_188785472.1">
    <property type="nucleotide sequence ID" value="NZ_BMNI01000020.1"/>
</dbReference>
<dbReference type="InterPro" id="IPR036086">
    <property type="entry name" value="ParB/Sulfiredoxin_sf"/>
</dbReference>
<reference evidence="2" key="1">
    <citation type="journal article" date="2019" name="Int. J. Syst. Evol. Microbiol.">
        <title>The Global Catalogue of Microorganisms (GCM) 10K type strain sequencing project: providing services to taxonomists for standard genome sequencing and annotation.</title>
        <authorList>
            <consortium name="The Broad Institute Genomics Platform"/>
            <consortium name="The Broad Institute Genome Sequencing Center for Infectious Disease"/>
            <person name="Wu L."/>
            <person name="Ma J."/>
        </authorList>
    </citation>
    <scope>NUCLEOTIDE SEQUENCE [LARGE SCALE GENOMIC DNA]</scope>
    <source>
        <strain evidence="2">CGMCC 4.7371</strain>
    </source>
</reference>
<dbReference type="SUPFAM" id="SSF110849">
    <property type="entry name" value="ParB/Sulfiredoxin"/>
    <property type="match status" value="1"/>
</dbReference>
<evidence type="ECO:0008006" key="3">
    <source>
        <dbReference type="Google" id="ProtNLM"/>
    </source>
</evidence>
<protein>
    <recommendedName>
        <fullName evidence="3">ParB/Sulfiredoxin domain-containing protein</fullName>
    </recommendedName>
</protein>
<proteinExistence type="predicted"/>
<dbReference type="SUPFAM" id="SSF109709">
    <property type="entry name" value="KorB DNA-binding domain-like"/>
    <property type="match status" value="1"/>
</dbReference>
<evidence type="ECO:0000313" key="1">
    <source>
        <dbReference type="EMBL" id="GGO94381.1"/>
    </source>
</evidence>